<dbReference type="Pfam" id="PF20107">
    <property type="entry name" value="DUF6497"/>
    <property type="match status" value="1"/>
</dbReference>
<dbReference type="AlphaFoldDB" id="A0A318SYN0"/>
<comment type="caution">
    <text evidence="2">The sequence shown here is derived from an EMBL/GenBank/DDBJ whole genome shotgun (WGS) entry which is preliminary data.</text>
</comment>
<evidence type="ECO:0000256" key="1">
    <source>
        <dbReference type="SAM" id="SignalP"/>
    </source>
</evidence>
<dbReference type="EMBL" id="QJTE01000001">
    <property type="protein sequence ID" value="PYE85476.1"/>
    <property type="molecule type" value="Genomic_DNA"/>
</dbReference>
<dbReference type="InterPro" id="IPR045467">
    <property type="entry name" value="DUF6497"/>
</dbReference>
<dbReference type="RefSeq" id="WP_146227389.1">
    <property type="nucleotide sequence ID" value="NZ_QJTE01000001.1"/>
</dbReference>
<feature type="chain" id="PRO_5016436889" description="Acetolactate synthase" evidence="1">
    <location>
        <begin position="23"/>
        <end position="132"/>
    </location>
</feature>
<keyword evidence="3" id="KW-1185">Reference proteome</keyword>
<proteinExistence type="predicted"/>
<organism evidence="2 3">
    <name type="scientific">Pseudoroseicyclus aestuarii</name>
    <dbReference type="NCBI Taxonomy" id="1795041"/>
    <lineage>
        <taxon>Bacteria</taxon>
        <taxon>Pseudomonadati</taxon>
        <taxon>Pseudomonadota</taxon>
        <taxon>Alphaproteobacteria</taxon>
        <taxon>Rhodobacterales</taxon>
        <taxon>Paracoccaceae</taxon>
        <taxon>Pseudoroseicyclus</taxon>
    </lineage>
</organism>
<evidence type="ECO:0008006" key="4">
    <source>
        <dbReference type="Google" id="ProtNLM"/>
    </source>
</evidence>
<sequence>MQAGSTVLAALAAIGCLGPAAAAQTVIDTPSGASAQLLGVVLEEDLHVARFRFLVEALGSDGLTFEAVDADFAWLCAQLALPALRQNGWEAGQVILSYSDRDLPFGTLDAEATQYFEAFRVEDGACILDPFG</sequence>
<name>A0A318SYN0_9RHOB</name>
<feature type="signal peptide" evidence="1">
    <location>
        <begin position="1"/>
        <end position="22"/>
    </location>
</feature>
<evidence type="ECO:0000313" key="2">
    <source>
        <dbReference type="EMBL" id="PYE85476.1"/>
    </source>
</evidence>
<dbReference type="Proteomes" id="UP000248311">
    <property type="component" value="Unassembled WGS sequence"/>
</dbReference>
<dbReference type="OrthoDB" id="7862028at2"/>
<reference evidence="2 3" key="1">
    <citation type="submission" date="2018-06" db="EMBL/GenBank/DDBJ databases">
        <title>Genomic Encyclopedia of Type Strains, Phase III (KMG-III): the genomes of soil and plant-associated and newly described type strains.</title>
        <authorList>
            <person name="Whitman W."/>
        </authorList>
    </citation>
    <scope>NUCLEOTIDE SEQUENCE [LARGE SCALE GENOMIC DNA]</scope>
    <source>
        <strain evidence="2 3">CECT 9025</strain>
    </source>
</reference>
<keyword evidence="1" id="KW-0732">Signal</keyword>
<protein>
    <recommendedName>
        <fullName evidence="4">Acetolactate synthase</fullName>
    </recommendedName>
</protein>
<evidence type="ECO:0000313" key="3">
    <source>
        <dbReference type="Proteomes" id="UP000248311"/>
    </source>
</evidence>
<gene>
    <name evidence="2" type="ORF">DFP88_101142</name>
</gene>
<accession>A0A318SYN0</accession>